<sequence>MGPLALCAHCWNLYFFATLRFRRTTLNATGHREVNELLVSVVFGNVSRRKMAEVVLEKSSGLKFAERQLLRHGWEHGKGLGRAENGISEAIKVKVKCDKGGVGHKEGEQFTFHWWDHVFNKASSSLQVESDQSGIKLKKIVEEDEEDRMISNKKPRKAALAKAKLYGCFVKSATLLSGQEQPEPKSSDSDDSSSSDEDDDQRLDLSSTTNLSDADLMKACGGRTAHKGARHGLTMSAKLARLEQQEAEFMAKYGKKSEPSSASPVCGKPAAPTAKSAEERQAETAEDTESKQMKKKKRSACSINELNGGEVSESPEPDVEPIKKKKKKKPNGDAEEATDAVSTEGAICVENGEADLSHRTKKKHKKKKNNAEQIEEEKTPSPAAEARSPEETAELHADTKVKRKKKKSTKHHNEKEESNDAESSRSEPVQDSAPKNKKRKAAVLSEEAEVAEEESTAKQKRTKCKKYKLLLDDKLSEEALPPKKMKKKSKE</sequence>
<dbReference type="PANTHER" id="PTHR23149">
    <property type="entry name" value="G PATCH DOMAIN CONTAINING PROTEIN"/>
    <property type="match status" value="1"/>
</dbReference>
<evidence type="ECO:0000256" key="1">
    <source>
        <dbReference type="ARBA" id="ARBA00040365"/>
    </source>
</evidence>
<accession>A0A6A4TNU6</accession>
<feature type="compositionally biased region" description="Basic residues" evidence="2">
    <location>
        <begin position="359"/>
        <end position="368"/>
    </location>
</feature>
<organism evidence="4 5">
    <name type="scientific">Scophthalmus maximus</name>
    <name type="common">Turbot</name>
    <name type="synonym">Psetta maxima</name>
    <dbReference type="NCBI Taxonomy" id="52904"/>
    <lineage>
        <taxon>Eukaryota</taxon>
        <taxon>Metazoa</taxon>
        <taxon>Chordata</taxon>
        <taxon>Craniata</taxon>
        <taxon>Vertebrata</taxon>
        <taxon>Euteleostomi</taxon>
        <taxon>Actinopterygii</taxon>
        <taxon>Neopterygii</taxon>
        <taxon>Teleostei</taxon>
        <taxon>Neoteleostei</taxon>
        <taxon>Acanthomorphata</taxon>
        <taxon>Carangaria</taxon>
        <taxon>Pleuronectiformes</taxon>
        <taxon>Pleuronectoidei</taxon>
        <taxon>Scophthalmidae</taxon>
        <taxon>Scophthalmus</taxon>
    </lineage>
</organism>
<dbReference type="AlphaFoldDB" id="A0A6A4TNU6"/>
<feature type="compositionally biased region" description="Basic and acidic residues" evidence="2">
    <location>
        <begin position="469"/>
        <end position="481"/>
    </location>
</feature>
<name>A0A6A4TNU6_SCOMX</name>
<feature type="compositionally biased region" description="Basic and acidic residues" evidence="2">
    <location>
        <begin position="387"/>
        <end position="400"/>
    </location>
</feature>
<protein>
    <recommendedName>
        <fullName evidence="1">G patch domain-containing protein 4</fullName>
    </recommendedName>
</protein>
<gene>
    <name evidence="4" type="ORF">F2P81_002587</name>
</gene>
<dbReference type="GO" id="GO:0005730">
    <property type="term" value="C:nucleolus"/>
    <property type="evidence" value="ECO:0007669"/>
    <property type="project" value="TreeGrafter"/>
</dbReference>
<evidence type="ECO:0000313" key="4">
    <source>
        <dbReference type="EMBL" id="KAF0046058.1"/>
    </source>
</evidence>
<feature type="compositionally biased region" description="Basic and acidic residues" evidence="2">
    <location>
        <begin position="411"/>
        <end position="425"/>
    </location>
</feature>
<feature type="domain" description="G-patch" evidence="3">
    <location>
        <begin position="61"/>
        <end position="107"/>
    </location>
</feature>
<feature type="compositionally biased region" description="Basic and acidic residues" evidence="2">
    <location>
        <begin position="276"/>
        <end position="292"/>
    </location>
</feature>
<dbReference type="Proteomes" id="UP000438429">
    <property type="component" value="Unassembled WGS sequence"/>
</dbReference>
<feature type="compositionally biased region" description="Basic residues" evidence="2">
    <location>
        <begin position="401"/>
        <end position="410"/>
    </location>
</feature>
<evidence type="ECO:0000259" key="3">
    <source>
        <dbReference type="PROSITE" id="PS50174"/>
    </source>
</evidence>
<feature type="compositionally biased region" description="Acidic residues" evidence="2">
    <location>
        <begin position="189"/>
        <end position="201"/>
    </location>
</feature>
<evidence type="ECO:0000313" key="5">
    <source>
        <dbReference type="Proteomes" id="UP000438429"/>
    </source>
</evidence>
<dbReference type="PROSITE" id="PS50174">
    <property type="entry name" value="G_PATCH"/>
    <property type="match status" value="1"/>
</dbReference>
<dbReference type="Pfam" id="PF01585">
    <property type="entry name" value="G-patch"/>
    <property type="match status" value="1"/>
</dbReference>
<dbReference type="SMART" id="SM00443">
    <property type="entry name" value="G_patch"/>
    <property type="match status" value="1"/>
</dbReference>
<feature type="compositionally biased region" description="Basic residues" evidence="2">
    <location>
        <begin position="458"/>
        <end position="468"/>
    </location>
</feature>
<dbReference type="GO" id="GO:0003676">
    <property type="term" value="F:nucleic acid binding"/>
    <property type="evidence" value="ECO:0007669"/>
    <property type="project" value="InterPro"/>
</dbReference>
<proteinExistence type="predicted"/>
<feature type="region of interest" description="Disordered" evidence="2">
    <location>
        <begin position="250"/>
        <end position="491"/>
    </location>
</feature>
<dbReference type="InterPro" id="IPR000467">
    <property type="entry name" value="G_patch_dom"/>
</dbReference>
<dbReference type="PANTHER" id="PTHR23149:SF9">
    <property type="entry name" value="G PATCH DOMAIN-CONTAINING PROTEIN 4"/>
    <property type="match status" value="1"/>
</dbReference>
<comment type="caution">
    <text evidence="4">The sequence shown here is derived from an EMBL/GenBank/DDBJ whole genome shotgun (WGS) entry which is preliminary data.</text>
</comment>
<feature type="region of interest" description="Disordered" evidence="2">
    <location>
        <begin position="177"/>
        <end position="210"/>
    </location>
</feature>
<dbReference type="EMBL" id="VEVO01000002">
    <property type="protein sequence ID" value="KAF0046058.1"/>
    <property type="molecule type" value="Genomic_DNA"/>
</dbReference>
<dbReference type="InterPro" id="IPR050656">
    <property type="entry name" value="PINX1"/>
</dbReference>
<evidence type="ECO:0000256" key="2">
    <source>
        <dbReference type="SAM" id="MobiDB-lite"/>
    </source>
</evidence>
<reference evidence="4 5" key="1">
    <citation type="submission" date="2019-06" db="EMBL/GenBank/DDBJ databases">
        <title>Draft genomes of female and male turbot (Scophthalmus maximus).</title>
        <authorList>
            <person name="Xu H."/>
            <person name="Xu X.-W."/>
            <person name="Shao C."/>
            <person name="Chen S."/>
        </authorList>
    </citation>
    <scope>NUCLEOTIDE SEQUENCE [LARGE SCALE GENOMIC DNA]</scope>
    <source>
        <strain evidence="4">Ysfricsl-2016a</strain>
        <tissue evidence="4">Blood</tissue>
    </source>
</reference>